<feature type="domain" description="Glycosyl transferase family 1" evidence="1">
    <location>
        <begin position="239"/>
        <end position="405"/>
    </location>
</feature>
<dbReference type="Proteomes" id="UP000315471">
    <property type="component" value="Unassembled WGS sequence"/>
</dbReference>
<dbReference type="Pfam" id="PF00534">
    <property type="entry name" value="Glycos_transf_1"/>
    <property type="match status" value="1"/>
</dbReference>
<dbReference type="EC" id="2.4.1.345" evidence="2"/>
<proteinExistence type="predicted"/>
<dbReference type="InterPro" id="IPR001296">
    <property type="entry name" value="Glyco_trans_1"/>
</dbReference>
<dbReference type="PANTHER" id="PTHR45947:SF14">
    <property type="entry name" value="SLL1723 PROTEIN"/>
    <property type="match status" value="1"/>
</dbReference>
<dbReference type="GO" id="GO:0043750">
    <property type="term" value="F:phosphatidylinositol alpha-mannosyltransferase activity"/>
    <property type="evidence" value="ECO:0007669"/>
    <property type="project" value="UniProtKB-EC"/>
</dbReference>
<gene>
    <name evidence="2" type="primary">pimB_4</name>
    <name evidence="2" type="ORF">Q31b_52540</name>
</gene>
<keyword evidence="2" id="KW-0808">Transferase</keyword>
<organism evidence="2 3">
    <name type="scientific">Novipirellula aureliae</name>
    <dbReference type="NCBI Taxonomy" id="2527966"/>
    <lineage>
        <taxon>Bacteria</taxon>
        <taxon>Pseudomonadati</taxon>
        <taxon>Planctomycetota</taxon>
        <taxon>Planctomycetia</taxon>
        <taxon>Pirellulales</taxon>
        <taxon>Pirellulaceae</taxon>
        <taxon>Novipirellula</taxon>
    </lineage>
</organism>
<evidence type="ECO:0000313" key="2">
    <source>
        <dbReference type="EMBL" id="TWU35819.1"/>
    </source>
</evidence>
<dbReference type="AlphaFoldDB" id="A0A5C6DLS4"/>
<dbReference type="Gene3D" id="3.40.50.2000">
    <property type="entry name" value="Glycogen Phosphorylase B"/>
    <property type="match status" value="2"/>
</dbReference>
<evidence type="ECO:0000259" key="1">
    <source>
        <dbReference type="Pfam" id="PF00534"/>
    </source>
</evidence>
<dbReference type="RefSeq" id="WP_146602330.1">
    <property type="nucleotide sequence ID" value="NZ_SJPY01000009.1"/>
</dbReference>
<protein>
    <submittedName>
        <fullName evidence="2">GDP-mannose-dependent alpha-(1-6)-phosphatidylinositol monomannoside mannosyltransferase</fullName>
        <ecNumber evidence="2">2.4.1.345</ecNumber>
    </submittedName>
</protein>
<dbReference type="PANTHER" id="PTHR45947">
    <property type="entry name" value="SULFOQUINOVOSYL TRANSFERASE SQD2"/>
    <property type="match status" value="1"/>
</dbReference>
<reference evidence="2 3" key="1">
    <citation type="submission" date="2019-02" db="EMBL/GenBank/DDBJ databases">
        <title>Deep-cultivation of Planctomycetes and their phenomic and genomic characterization uncovers novel biology.</title>
        <authorList>
            <person name="Wiegand S."/>
            <person name="Jogler M."/>
            <person name="Boedeker C."/>
            <person name="Pinto D."/>
            <person name="Vollmers J."/>
            <person name="Rivas-Marin E."/>
            <person name="Kohn T."/>
            <person name="Peeters S.H."/>
            <person name="Heuer A."/>
            <person name="Rast P."/>
            <person name="Oberbeckmann S."/>
            <person name="Bunk B."/>
            <person name="Jeske O."/>
            <person name="Meyerdierks A."/>
            <person name="Storesund J.E."/>
            <person name="Kallscheuer N."/>
            <person name="Luecker S."/>
            <person name="Lage O.M."/>
            <person name="Pohl T."/>
            <person name="Merkel B.J."/>
            <person name="Hornburger P."/>
            <person name="Mueller R.-W."/>
            <person name="Bruemmer F."/>
            <person name="Labrenz M."/>
            <person name="Spormann A.M."/>
            <person name="Op Den Camp H."/>
            <person name="Overmann J."/>
            <person name="Amann R."/>
            <person name="Jetten M.S.M."/>
            <person name="Mascher T."/>
            <person name="Medema M.H."/>
            <person name="Devos D.P."/>
            <person name="Kaster A.-K."/>
            <person name="Ovreas L."/>
            <person name="Rohde M."/>
            <person name="Galperin M.Y."/>
            <person name="Jogler C."/>
        </authorList>
    </citation>
    <scope>NUCLEOTIDE SEQUENCE [LARGE SCALE GENOMIC DNA]</scope>
    <source>
        <strain evidence="2 3">Q31b</strain>
    </source>
</reference>
<name>A0A5C6DLS4_9BACT</name>
<dbReference type="SUPFAM" id="SSF53756">
    <property type="entry name" value="UDP-Glycosyltransferase/glycogen phosphorylase"/>
    <property type="match status" value="1"/>
</dbReference>
<dbReference type="OrthoDB" id="73743at2"/>
<keyword evidence="2" id="KW-0328">Glycosyltransferase</keyword>
<evidence type="ECO:0000313" key="3">
    <source>
        <dbReference type="Proteomes" id="UP000315471"/>
    </source>
</evidence>
<comment type="caution">
    <text evidence="2">The sequence shown here is derived from an EMBL/GenBank/DDBJ whole genome shotgun (WGS) entry which is preliminary data.</text>
</comment>
<accession>A0A5C6DLS4</accession>
<sequence length="446" mass="50575">MNELSDASKLDLPSATLPATPMRVAYILHRFPCISETFIANEIYWLQEQDVEVSIFSLMSPKDGPVHDVAKKLLPLTHYTPWMSWAILWSQIYFLLRLPIRYLSAFVTVIRQTFREPKLALLAVALFPKNVHLAREMKRLKIDHIHAHFVWLGGISASVVRELVGISFSLHPHAFGLFQRNQKDAKYELELADFICTIATYHRRKIVELCPKVNVENVHIVNLGIDTERMIPRCEARAIGDQPLRILTVGRPIEKKGHEYLIEACSHLVSRGIPFQCEMMVGRGKEAESLQEVVDRFELQDRVKLIDFRDQQEVLKEYHKSDIFALACVMAKDGDRDGMPVVLIEAMACGLPVVTCPVSGIPDLVRDGENGLLVKSRDAVSFADALERLIGDANLREQLGDAARETIVDEFDIRKTTTRLASVFRQYSQPTQQSVPKQTAAEPVRI</sequence>
<keyword evidence="3" id="KW-1185">Reference proteome</keyword>
<dbReference type="EMBL" id="SJPY01000009">
    <property type="protein sequence ID" value="TWU35819.1"/>
    <property type="molecule type" value="Genomic_DNA"/>
</dbReference>
<dbReference type="InterPro" id="IPR050194">
    <property type="entry name" value="Glycosyltransferase_grp1"/>
</dbReference>